<feature type="region of interest" description="Disordered" evidence="1">
    <location>
        <begin position="121"/>
        <end position="140"/>
    </location>
</feature>
<organism evidence="2 3">
    <name type="scientific">Methylobacterium mesophilicum SR1.6/6</name>
    <dbReference type="NCBI Taxonomy" id="908290"/>
    <lineage>
        <taxon>Bacteria</taxon>
        <taxon>Pseudomonadati</taxon>
        <taxon>Pseudomonadota</taxon>
        <taxon>Alphaproteobacteria</taxon>
        <taxon>Hyphomicrobiales</taxon>
        <taxon>Methylobacteriaceae</taxon>
        <taxon>Methylobacterium</taxon>
    </lineage>
</organism>
<evidence type="ECO:0000313" key="2">
    <source>
        <dbReference type="EMBL" id="QGY06262.1"/>
    </source>
</evidence>
<dbReference type="Proteomes" id="UP000012488">
    <property type="component" value="Chromosome"/>
</dbReference>
<proteinExistence type="predicted"/>
<dbReference type="OrthoDB" id="7992754at2"/>
<sequence>MGGTFTLHYDGQNVQPIAPGKMKIEERGSGINRSPGQPLDNAQVTIVETVTLESGQGPLKGTITFATPNGAATSPFTGRVVTDAQGRITAMGTFKVAKATGAFAGLKGTGSFTTVFASQTDQTTEWRGEFKPPPALASSR</sequence>
<protein>
    <recommendedName>
        <fullName evidence="4">DUF3224 domain-containing protein</fullName>
    </recommendedName>
</protein>
<name>A0A6B9FX55_9HYPH</name>
<accession>A0A6B9FX55</accession>
<dbReference type="AlphaFoldDB" id="A0A6B9FX55"/>
<gene>
    <name evidence="2" type="ORF">MMSR116_20265</name>
</gene>
<feature type="compositionally biased region" description="Pro residues" evidence="1">
    <location>
        <begin position="131"/>
        <end position="140"/>
    </location>
</feature>
<evidence type="ECO:0000313" key="3">
    <source>
        <dbReference type="Proteomes" id="UP000012488"/>
    </source>
</evidence>
<evidence type="ECO:0008006" key="4">
    <source>
        <dbReference type="Google" id="ProtNLM"/>
    </source>
</evidence>
<reference evidence="2 3" key="1">
    <citation type="journal article" date="2012" name="Genet. Mol. Biol.">
        <title>Analysis of 16S rRNA and mxaF genes revealing insights into Methylobacterium niche-specific plant association.</title>
        <authorList>
            <person name="Dourado M.N."/>
            <person name="Andreote F.D."/>
            <person name="Dini-Andreote F."/>
            <person name="Conti R."/>
            <person name="Araujo J.M."/>
            <person name="Araujo W.L."/>
        </authorList>
    </citation>
    <scope>NUCLEOTIDE SEQUENCE [LARGE SCALE GENOMIC DNA]</scope>
    <source>
        <strain evidence="2 3">SR1.6/6</strain>
    </source>
</reference>
<dbReference type="KEGG" id="mmes:MMSR116_20265"/>
<reference evidence="2 3" key="2">
    <citation type="journal article" date="2013" name="Genome Announc.">
        <title>Draft Genome Sequence of Methylobacterium mesophilicum Strain SR1.6/6, Isolated from Citrus sinensis.</title>
        <authorList>
            <person name="Marinho Almeida D."/>
            <person name="Dini-Andreote F."/>
            <person name="Camargo Neves A.A."/>
            <person name="Juca Ramos R.T."/>
            <person name="Andreote F.D."/>
            <person name="Carneiro A.R."/>
            <person name="Oliveira de Souza Lima A."/>
            <person name="Caracciolo Gomes de Sa P.H."/>
            <person name="Ribeiro Barbosa M.S."/>
            <person name="Araujo W.L."/>
            <person name="Silva A."/>
        </authorList>
    </citation>
    <scope>NUCLEOTIDE SEQUENCE [LARGE SCALE GENOMIC DNA]</scope>
    <source>
        <strain evidence="2 3">SR1.6/6</strain>
    </source>
</reference>
<dbReference type="EMBL" id="CP043538">
    <property type="protein sequence ID" value="QGY06262.1"/>
    <property type="molecule type" value="Genomic_DNA"/>
</dbReference>
<evidence type="ECO:0000256" key="1">
    <source>
        <dbReference type="SAM" id="MobiDB-lite"/>
    </source>
</evidence>